<protein>
    <submittedName>
        <fullName evidence="1">Uncharacterized protein</fullName>
    </submittedName>
</protein>
<name>E6K9A3_9BACT</name>
<sequence length="41" mass="4587">MTISFPAHKSEEEVVGGREFRVGVFLMIGHIIDGVDFEFCS</sequence>
<dbReference type="EMBL" id="AEPD01000033">
    <property type="protein sequence ID" value="EFU29911.1"/>
    <property type="molecule type" value="Genomic_DNA"/>
</dbReference>
<proteinExistence type="predicted"/>
<dbReference type="AlphaFoldDB" id="E6K9A3"/>
<dbReference type="Proteomes" id="UP000003112">
    <property type="component" value="Unassembled WGS sequence"/>
</dbReference>
<keyword evidence="2" id="KW-1185">Reference proteome</keyword>
<comment type="caution">
    <text evidence="1">The sequence shown here is derived from an EMBL/GenBank/DDBJ whole genome shotgun (WGS) entry which is preliminary data.</text>
</comment>
<dbReference type="HOGENOM" id="CLU_3274443_0_0_10"/>
<organism evidence="1 2">
    <name type="scientific">Segatella buccae ATCC 33574</name>
    <dbReference type="NCBI Taxonomy" id="873513"/>
    <lineage>
        <taxon>Bacteria</taxon>
        <taxon>Pseudomonadati</taxon>
        <taxon>Bacteroidota</taxon>
        <taxon>Bacteroidia</taxon>
        <taxon>Bacteroidales</taxon>
        <taxon>Prevotellaceae</taxon>
        <taxon>Segatella</taxon>
    </lineage>
</organism>
<accession>E6K9A3</accession>
<reference evidence="1 2" key="1">
    <citation type="submission" date="2010-10" db="EMBL/GenBank/DDBJ databases">
        <authorList>
            <person name="Muzny D."/>
            <person name="Qin X."/>
            <person name="Deng J."/>
            <person name="Jiang H."/>
            <person name="Liu Y."/>
            <person name="Qu J."/>
            <person name="Song X.-Z."/>
            <person name="Zhang L."/>
            <person name="Thornton R."/>
            <person name="Coyle M."/>
            <person name="Francisco L."/>
            <person name="Jackson L."/>
            <person name="Javaid M."/>
            <person name="Korchina V."/>
            <person name="Kovar C."/>
            <person name="Mata R."/>
            <person name="Mathew T."/>
            <person name="Ngo R."/>
            <person name="Nguyen L."/>
            <person name="Nguyen N."/>
            <person name="Okwuonu G."/>
            <person name="Ongeri F."/>
            <person name="Pham C."/>
            <person name="Simmons D."/>
            <person name="Wilczek-Boney K."/>
            <person name="Hale W."/>
            <person name="Jakkamsetti A."/>
            <person name="Pham P."/>
            <person name="Ruth R."/>
            <person name="San Lucas F."/>
            <person name="Warren J."/>
            <person name="Zhang J."/>
            <person name="Zhao Z."/>
            <person name="Zhou C."/>
            <person name="Zhu D."/>
            <person name="Lee S."/>
            <person name="Bess C."/>
            <person name="Blankenburg K."/>
            <person name="Forbes L."/>
            <person name="Fu Q."/>
            <person name="Gubbala S."/>
            <person name="Hirani K."/>
            <person name="Jayaseelan J.C."/>
            <person name="Lara F."/>
            <person name="Munidasa M."/>
            <person name="Palculict T."/>
            <person name="Patil S."/>
            <person name="Pu L.-L."/>
            <person name="Saada N."/>
            <person name="Tang L."/>
            <person name="Weissenberger G."/>
            <person name="Zhu Y."/>
            <person name="Hemphill L."/>
            <person name="Shang Y."/>
            <person name="Youmans B."/>
            <person name="Ayvaz T."/>
            <person name="Ross M."/>
            <person name="Santibanez J."/>
            <person name="Aqrawi P."/>
            <person name="Gross S."/>
            <person name="Joshi V."/>
            <person name="Fowler G."/>
            <person name="Nazareth L."/>
            <person name="Reid J."/>
            <person name="Worley K."/>
            <person name="Petrosino J."/>
            <person name="Highlander S."/>
            <person name="Gibbs R."/>
        </authorList>
    </citation>
    <scope>NUCLEOTIDE SEQUENCE [LARGE SCALE GENOMIC DNA]</scope>
    <source>
        <strain evidence="1 2">ATCC 33574</strain>
    </source>
</reference>
<evidence type="ECO:0000313" key="1">
    <source>
        <dbReference type="EMBL" id="EFU29911.1"/>
    </source>
</evidence>
<evidence type="ECO:0000313" key="2">
    <source>
        <dbReference type="Proteomes" id="UP000003112"/>
    </source>
</evidence>
<gene>
    <name evidence="1" type="ORF">HMPREF6485_2189</name>
</gene>